<dbReference type="AlphaFoldDB" id="A0A8H4VV22"/>
<dbReference type="SUPFAM" id="SSF56112">
    <property type="entry name" value="Protein kinase-like (PK-like)"/>
    <property type="match status" value="1"/>
</dbReference>
<evidence type="ECO:0000313" key="2">
    <source>
        <dbReference type="Proteomes" id="UP000521872"/>
    </source>
</evidence>
<name>A0A8H4VV22_9AGAR</name>
<protein>
    <recommendedName>
        <fullName evidence="3">Aminoglycoside phosphotransferase domain-containing protein</fullName>
    </recommendedName>
</protein>
<keyword evidence="2" id="KW-1185">Reference proteome</keyword>
<dbReference type="Gene3D" id="3.30.200.20">
    <property type="entry name" value="Phosphorylase Kinase, domain 1"/>
    <property type="match status" value="1"/>
</dbReference>
<reference evidence="1 2" key="1">
    <citation type="submission" date="2019-12" db="EMBL/GenBank/DDBJ databases">
        <authorList>
            <person name="Floudas D."/>
            <person name="Bentzer J."/>
            <person name="Ahren D."/>
            <person name="Johansson T."/>
            <person name="Persson P."/>
            <person name="Tunlid A."/>
        </authorList>
    </citation>
    <scope>NUCLEOTIDE SEQUENCE [LARGE SCALE GENOMIC DNA]</scope>
    <source>
        <strain evidence="1 2">CBS 102.39</strain>
    </source>
</reference>
<dbReference type="Proteomes" id="UP000521872">
    <property type="component" value="Unassembled WGS sequence"/>
</dbReference>
<proteinExistence type="predicted"/>
<accession>A0A8H4VV22</accession>
<gene>
    <name evidence="1" type="ORF">D9613_000240</name>
</gene>
<comment type="caution">
    <text evidence="1">The sequence shown here is derived from an EMBL/GenBank/DDBJ whole genome shotgun (WGS) entry which is preliminary data.</text>
</comment>
<dbReference type="PANTHER" id="PTHR36091">
    <property type="entry name" value="ALTERED INHERITANCE OF MITOCHONDRIA PROTEIN 9, MITOCHONDRIAL"/>
    <property type="match status" value="1"/>
</dbReference>
<dbReference type="InterPro" id="IPR051035">
    <property type="entry name" value="Mito_inheritance_9"/>
</dbReference>
<dbReference type="PANTHER" id="PTHR36091:SF2">
    <property type="entry name" value="AMINOGLYCOSIDE PHOSPHOTRANSFERASE DOMAIN-CONTAINING PROTEIN"/>
    <property type="match status" value="1"/>
</dbReference>
<dbReference type="InterPro" id="IPR012877">
    <property type="entry name" value="Dhs-27"/>
</dbReference>
<evidence type="ECO:0008006" key="3">
    <source>
        <dbReference type="Google" id="ProtNLM"/>
    </source>
</evidence>
<dbReference type="Pfam" id="PF07914">
    <property type="entry name" value="DUF1679"/>
    <property type="match status" value="1"/>
</dbReference>
<dbReference type="InterPro" id="IPR011009">
    <property type="entry name" value="Kinase-like_dom_sf"/>
</dbReference>
<organism evidence="1 2">
    <name type="scientific">Agrocybe pediades</name>
    <dbReference type="NCBI Taxonomy" id="84607"/>
    <lineage>
        <taxon>Eukaryota</taxon>
        <taxon>Fungi</taxon>
        <taxon>Dikarya</taxon>
        <taxon>Basidiomycota</taxon>
        <taxon>Agaricomycotina</taxon>
        <taxon>Agaricomycetes</taxon>
        <taxon>Agaricomycetidae</taxon>
        <taxon>Agaricales</taxon>
        <taxon>Agaricineae</taxon>
        <taxon>Strophariaceae</taxon>
        <taxon>Agrocybe</taxon>
    </lineage>
</organism>
<sequence length="633" mass="72467">MFSLRCSKATLFLRLHRPNIPSISSYHLRLNCQPSSVSLLDNGRGFAATARKKRLDPRSLMKDTDSDIFNYTVGRFLINDAYNLQQRRRVFDIPGLFSIIAKAMDCKTEQIIDFKKIRDGSLNRLFLVTLDTNTQLVVRIPYPLLVPKSYTIASEVATMDFLRSKGLPIPKVYAYSFTTDNEANTEYILMEYAKGADLSDIWHNLKEDQIASLMKQIAQLESNMMSIPFPAGGSIYYAKDLKELSGKEGIPIEQQQNESDAASEKARFCIGPDISRKLWYGRREQLDVFRGPYKDAESVVVAGAKKELAYLDKFGTPRLPLRQHRREAYGFKKQSPLDHATNLKHYLLLAHSLLPRDPSMNVFCIRHPNLTENNIRVTFTGSSDAPSGLKIVSLMDWQHTLVLPLFLQAGMPDFVSKELKDNVLKSMTATPALPEGFEKLSEEEQEEEMDLLRRRRVHFYYTVAMMLYNKTNHKGFVYPLGRIRRKTIAHASDIWEGETIELLCALMEIVQNWNNALLNWGAPVITIEGEGNFYKLTRAPPPCPVAFSPEEVRAALQLHDFQDVNSEGEQTLRRILGCGPFPDAWVPAVHYDEIRARAKLMKQEAMTMMSEEPLYDELKKNWPLEDFDEKEYL</sequence>
<dbReference type="GO" id="GO:0005739">
    <property type="term" value="C:mitochondrion"/>
    <property type="evidence" value="ECO:0007669"/>
    <property type="project" value="TreeGrafter"/>
</dbReference>
<evidence type="ECO:0000313" key="1">
    <source>
        <dbReference type="EMBL" id="KAF4621029.1"/>
    </source>
</evidence>
<dbReference type="EMBL" id="JAACJL010000015">
    <property type="protein sequence ID" value="KAF4621029.1"/>
    <property type="molecule type" value="Genomic_DNA"/>
</dbReference>